<dbReference type="EMBL" id="JAWIIJ010000004">
    <property type="protein sequence ID" value="MDV2078613.1"/>
    <property type="molecule type" value="Genomic_DNA"/>
</dbReference>
<keyword evidence="5" id="KW-0285">Flavoprotein</keyword>
<evidence type="ECO:0000313" key="12">
    <source>
        <dbReference type="Proteomes" id="UP001269819"/>
    </source>
</evidence>
<dbReference type="Pfam" id="PF07992">
    <property type="entry name" value="Pyr_redox_2"/>
    <property type="match status" value="1"/>
</dbReference>
<evidence type="ECO:0000256" key="1">
    <source>
        <dbReference type="ARBA" id="ARBA00001974"/>
    </source>
</evidence>
<keyword evidence="12" id="KW-1185">Reference proteome</keyword>
<keyword evidence="8" id="KW-0520">NAD</keyword>
<keyword evidence="7" id="KW-0560">Oxidoreductase</keyword>
<comment type="caution">
    <text evidence="11">The sequence shown here is derived from an EMBL/GenBank/DDBJ whole genome shotgun (WGS) entry which is preliminary data.</text>
</comment>
<dbReference type="SUPFAM" id="SSF51905">
    <property type="entry name" value="FAD/NAD(P)-binding domain"/>
    <property type="match status" value="1"/>
</dbReference>
<dbReference type="PANTHER" id="PTHR43429">
    <property type="entry name" value="PYRIDINE NUCLEOTIDE-DISULFIDE OXIDOREDUCTASE DOMAIN-CONTAINING"/>
    <property type="match status" value="1"/>
</dbReference>
<dbReference type="InterPro" id="IPR050260">
    <property type="entry name" value="FAD-bd_OxRdtase"/>
</dbReference>
<evidence type="ECO:0000256" key="5">
    <source>
        <dbReference type="ARBA" id="ARBA00022630"/>
    </source>
</evidence>
<dbReference type="Gene3D" id="3.50.50.60">
    <property type="entry name" value="FAD/NAD(P)-binding domain"/>
    <property type="match status" value="2"/>
</dbReference>
<name>A0ABU3VWF7_9GAMM</name>
<comment type="subcellular location">
    <subcellularLocation>
        <location evidence="2">Cytoplasm</location>
    </subcellularLocation>
</comment>
<evidence type="ECO:0000256" key="7">
    <source>
        <dbReference type="ARBA" id="ARBA00023002"/>
    </source>
</evidence>
<reference evidence="11 12" key="1">
    <citation type="submission" date="2023-10" db="EMBL/GenBank/DDBJ databases">
        <title>Characteristics and mechanism of a salt-tolerant marine origin heterotrophic nitrifying- aerobic denitrifying bacteria Marinobacter xestospongiae HN1.</title>
        <authorList>
            <person name="Qi R."/>
        </authorList>
    </citation>
    <scope>NUCLEOTIDE SEQUENCE [LARGE SCALE GENOMIC DNA]</scope>
    <source>
        <strain evidence="11 12">HN1</strain>
    </source>
</reference>
<dbReference type="Pfam" id="PF18113">
    <property type="entry name" value="Rbx_binding"/>
    <property type="match status" value="1"/>
</dbReference>
<evidence type="ECO:0000313" key="11">
    <source>
        <dbReference type="EMBL" id="MDV2078613.1"/>
    </source>
</evidence>
<feature type="domain" description="FAD/NAD(P)-binding" evidence="9">
    <location>
        <begin position="7"/>
        <end position="279"/>
    </location>
</feature>
<evidence type="ECO:0000256" key="6">
    <source>
        <dbReference type="ARBA" id="ARBA00022827"/>
    </source>
</evidence>
<dbReference type="InterPro" id="IPR041364">
    <property type="entry name" value="Rbx-bd"/>
</dbReference>
<dbReference type="InterPro" id="IPR036188">
    <property type="entry name" value="FAD/NAD-bd_sf"/>
</dbReference>
<dbReference type="Proteomes" id="UP001269819">
    <property type="component" value="Unassembled WGS sequence"/>
</dbReference>
<evidence type="ECO:0000259" key="10">
    <source>
        <dbReference type="Pfam" id="PF18113"/>
    </source>
</evidence>
<dbReference type="InterPro" id="IPR023753">
    <property type="entry name" value="FAD/NAD-binding_dom"/>
</dbReference>
<evidence type="ECO:0000259" key="9">
    <source>
        <dbReference type="Pfam" id="PF07992"/>
    </source>
</evidence>
<proteinExistence type="inferred from homology"/>
<evidence type="ECO:0000256" key="3">
    <source>
        <dbReference type="ARBA" id="ARBA00006442"/>
    </source>
</evidence>
<dbReference type="PRINTS" id="PR00368">
    <property type="entry name" value="FADPNR"/>
</dbReference>
<keyword evidence="6" id="KW-0274">FAD</keyword>
<sequence length="384" mass="40884">MSEQAPIVIVGTGLSGFSLAKEIRKQDREMPILMITADDGFSYSKPMLSTGFTKGKEADELAQATAAAMVEQLNIELRTHTTVTGIDSAAHQLLIGDERLEYRKLVLAWGADVIRLDIAGDAHEHVYSINDLMDYRAFRQALAGKRRVAIMGAGLIGCEFANDLRNGGYEVDVIAPSDTVMPGLLPKPAADAVVAALTDEGVGFHLETVVERLERDGDGVRLNLANGETLAADLVISAVGLRPRTELAAAAGLETARGIVVNRALETSAEDVYALGDCAEVDGHVLLYVLPLMACSRALAKSLLGTRTEVAYGTMPVMVKTPCCPTAVCPPPVNAEGDWQVEQDGRNVRALFRDAGGTLLGFAVTGDYAMEKQALAKEVPPIHG</sequence>
<organism evidence="11 12">
    <name type="scientific">Marinobacter xestospongiae</name>
    <dbReference type="NCBI Taxonomy" id="994319"/>
    <lineage>
        <taxon>Bacteria</taxon>
        <taxon>Pseudomonadati</taxon>
        <taxon>Pseudomonadota</taxon>
        <taxon>Gammaproteobacteria</taxon>
        <taxon>Pseudomonadales</taxon>
        <taxon>Marinobacteraceae</taxon>
        <taxon>Marinobacter</taxon>
    </lineage>
</organism>
<dbReference type="PRINTS" id="PR00411">
    <property type="entry name" value="PNDRDTASEI"/>
</dbReference>
<accession>A0ABU3VWF7</accession>
<evidence type="ECO:0000256" key="8">
    <source>
        <dbReference type="ARBA" id="ARBA00023027"/>
    </source>
</evidence>
<dbReference type="PANTHER" id="PTHR43429:SF3">
    <property type="entry name" value="NITRITE REDUCTASE [NAD(P)H]"/>
    <property type="match status" value="1"/>
</dbReference>
<comment type="similarity">
    <text evidence="3">Belongs to the FAD-dependent oxidoreductase family.</text>
</comment>
<feature type="domain" description="Rubredoxin binding" evidence="10">
    <location>
        <begin position="309"/>
        <end position="378"/>
    </location>
</feature>
<evidence type="ECO:0000256" key="2">
    <source>
        <dbReference type="ARBA" id="ARBA00004496"/>
    </source>
</evidence>
<dbReference type="Gene3D" id="3.30.390.120">
    <property type="match status" value="1"/>
</dbReference>
<keyword evidence="4" id="KW-0963">Cytoplasm</keyword>
<comment type="cofactor">
    <cofactor evidence="1">
        <name>FAD</name>
        <dbReference type="ChEBI" id="CHEBI:57692"/>
    </cofactor>
</comment>
<dbReference type="RefSeq" id="WP_316973346.1">
    <property type="nucleotide sequence ID" value="NZ_JAWIIJ010000004.1"/>
</dbReference>
<evidence type="ECO:0000256" key="4">
    <source>
        <dbReference type="ARBA" id="ARBA00022490"/>
    </source>
</evidence>
<gene>
    <name evidence="11" type="ORF">RYS15_07945</name>
</gene>
<protein>
    <submittedName>
        <fullName evidence="11">FAD-dependent oxidoreductase</fullName>
    </submittedName>
</protein>